<dbReference type="Proteomes" id="UP001066276">
    <property type="component" value="Chromosome 6"/>
</dbReference>
<dbReference type="AlphaFoldDB" id="A0AAV7QBW0"/>
<sequence>MRRRRPEQREHTATSKGTWLRRTAKGEYWRRCSRPQVGKAITTKGGGGVQILVLRYAGGCVGLDRGLAFGRKAYPKKQEVNQDLGPTI</sequence>
<comment type="caution">
    <text evidence="1">The sequence shown here is derived from an EMBL/GenBank/DDBJ whole genome shotgun (WGS) entry which is preliminary data.</text>
</comment>
<keyword evidence="2" id="KW-1185">Reference proteome</keyword>
<dbReference type="EMBL" id="JANPWB010000010">
    <property type="protein sequence ID" value="KAJ1137079.1"/>
    <property type="molecule type" value="Genomic_DNA"/>
</dbReference>
<evidence type="ECO:0000313" key="2">
    <source>
        <dbReference type="Proteomes" id="UP001066276"/>
    </source>
</evidence>
<name>A0AAV7QBW0_PLEWA</name>
<evidence type="ECO:0000313" key="1">
    <source>
        <dbReference type="EMBL" id="KAJ1137079.1"/>
    </source>
</evidence>
<proteinExistence type="predicted"/>
<accession>A0AAV7QBW0</accession>
<reference evidence="1" key="1">
    <citation type="journal article" date="2022" name="bioRxiv">
        <title>Sequencing and chromosome-scale assembly of the giantPleurodeles waltlgenome.</title>
        <authorList>
            <person name="Brown T."/>
            <person name="Elewa A."/>
            <person name="Iarovenko S."/>
            <person name="Subramanian E."/>
            <person name="Araus A.J."/>
            <person name="Petzold A."/>
            <person name="Susuki M."/>
            <person name="Suzuki K.-i.T."/>
            <person name="Hayashi T."/>
            <person name="Toyoda A."/>
            <person name="Oliveira C."/>
            <person name="Osipova E."/>
            <person name="Leigh N.D."/>
            <person name="Simon A."/>
            <person name="Yun M.H."/>
        </authorList>
    </citation>
    <scope>NUCLEOTIDE SEQUENCE</scope>
    <source>
        <strain evidence="1">20211129_DDA</strain>
        <tissue evidence="1">Liver</tissue>
    </source>
</reference>
<gene>
    <name evidence="1" type="ORF">NDU88_003492</name>
</gene>
<organism evidence="1 2">
    <name type="scientific">Pleurodeles waltl</name>
    <name type="common">Iberian ribbed newt</name>
    <dbReference type="NCBI Taxonomy" id="8319"/>
    <lineage>
        <taxon>Eukaryota</taxon>
        <taxon>Metazoa</taxon>
        <taxon>Chordata</taxon>
        <taxon>Craniata</taxon>
        <taxon>Vertebrata</taxon>
        <taxon>Euteleostomi</taxon>
        <taxon>Amphibia</taxon>
        <taxon>Batrachia</taxon>
        <taxon>Caudata</taxon>
        <taxon>Salamandroidea</taxon>
        <taxon>Salamandridae</taxon>
        <taxon>Pleurodelinae</taxon>
        <taxon>Pleurodeles</taxon>
    </lineage>
</organism>
<protein>
    <submittedName>
        <fullName evidence="1">Uncharacterized protein</fullName>
    </submittedName>
</protein>